<dbReference type="OrthoDB" id="6132182at2759"/>
<dbReference type="GO" id="GO:0046872">
    <property type="term" value="F:metal ion binding"/>
    <property type="evidence" value="ECO:0007669"/>
    <property type="project" value="UniProtKB-KW"/>
</dbReference>
<keyword evidence="6" id="KW-1185">Reference proteome</keyword>
<evidence type="ECO:0000256" key="3">
    <source>
        <dbReference type="SAM" id="Phobius"/>
    </source>
</evidence>
<dbReference type="InterPro" id="IPR008922">
    <property type="entry name" value="Di-copper_centre_dom_sf"/>
</dbReference>
<accession>A0A2J6PV40</accession>
<name>A0A2J6PV40_9HELO</name>
<organism evidence="5 6">
    <name type="scientific">Hyaloscypha hepaticicola</name>
    <dbReference type="NCBI Taxonomy" id="2082293"/>
    <lineage>
        <taxon>Eukaryota</taxon>
        <taxon>Fungi</taxon>
        <taxon>Dikarya</taxon>
        <taxon>Ascomycota</taxon>
        <taxon>Pezizomycotina</taxon>
        <taxon>Leotiomycetes</taxon>
        <taxon>Helotiales</taxon>
        <taxon>Hyaloscyphaceae</taxon>
        <taxon>Hyaloscypha</taxon>
    </lineage>
</organism>
<dbReference type="Gene3D" id="1.10.1280.10">
    <property type="entry name" value="Di-copper center containing domain from catechol oxidase"/>
    <property type="match status" value="1"/>
</dbReference>
<protein>
    <submittedName>
        <fullName evidence="5">Di-copper centre-containing protein</fullName>
    </submittedName>
</protein>
<keyword evidence="3" id="KW-0472">Membrane</keyword>
<keyword evidence="3" id="KW-1133">Transmembrane helix</keyword>
<evidence type="ECO:0000256" key="1">
    <source>
        <dbReference type="ARBA" id="ARBA00022723"/>
    </source>
</evidence>
<sequence>MASASAAEESCDEKFNLIAEEVSHIAQSSAESYAGIRDFLLVAVGLSAIASIFFLLTTFDVFPHFSSSFSDEIVHKAQASCHDPPLRREWRALTKEEKMDFIGAVQCLAKKPSKLGLNTTRYDDFVYVHVNLYPDTHNVAPSLPWHRYYIKIFENALQEECNFEGQLPYWDWTLDAAAPEDSPIWSVTHGFGGNGTGDSHCLEDGLLLDLKPQYPNKHCLQRDFIPGMVGFNYTTEKILDLWQNTTSYHDFRTHLESGPHKSVHNGIGGEMPTHGSSNDPIFFVHHAQIDRIWWHWQQLQPQKRLEDYFGPNNVSEPDALSQASLQDTLAMMGLDSDRAVARVMDTRSKLLCYQY</sequence>
<evidence type="ECO:0000256" key="2">
    <source>
        <dbReference type="ARBA" id="ARBA00023008"/>
    </source>
</evidence>
<gene>
    <name evidence="5" type="ORF">NA56DRAFT_605395</name>
</gene>
<dbReference type="InterPro" id="IPR050316">
    <property type="entry name" value="Tyrosinase/Hemocyanin"/>
</dbReference>
<keyword evidence="3" id="KW-0812">Transmembrane</keyword>
<feature type="domain" description="Tyrosinase copper-binding" evidence="4">
    <location>
        <begin position="279"/>
        <end position="290"/>
    </location>
</feature>
<evidence type="ECO:0000259" key="4">
    <source>
        <dbReference type="PROSITE" id="PS00498"/>
    </source>
</evidence>
<reference evidence="5 6" key="1">
    <citation type="submission" date="2016-05" db="EMBL/GenBank/DDBJ databases">
        <title>A degradative enzymes factory behind the ericoid mycorrhizal symbiosis.</title>
        <authorList>
            <consortium name="DOE Joint Genome Institute"/>
            <person name="Martino E."/>
            <person name="Morin E."/>
            <person name="Grelet G."/>
            <person name="Kuo A."/>
            <person name="Kohler A."/>
            <person name="Daghino S."/>
            <person name="Barry K."/>
            <person name="Choi C."/>
            <person name="Cichocki N."/>
            <person name="Clum A."/>
            <person name="Copeland A."/>
            <person name="Hainaut M."/>
            <person name="Haridas S."/>
            <person name="Labutti K."/>
            <person name="Lindquist E."/>
            <person name="Lipzen A."/>
            <person name="Khouja H.-R."/>
            <person name="Murat C."/>
            <person name="Ohm R."/>
            <person name="Olson A."/>
            <person name="Spatafora J."/>
            <person name="Veneault-Fourrey C."/>
            <person name="Henrissat B."/>
            <person name="Grigoriev I."/>
            <person name="Martin F."/>
            <person name="Perotto S."/>
        </authorList>
    </citation>
    <scope>NUCLEOTIDE SEQUENCE [LARGE SCALE GENOMIC DNA]</scope>
    <source>
        <strain evidence="5 6">UAMH 7357</strain>
    </source>
</reference>
<dbReference type="PRINTS" id="PR00092">
    <property type="entry name" value="TYROSINASE"/>
</dbReference>
<dbReference type="Proteomes" id="UP000235672">
    <property type="component" value="Unassembled WGS sequence"/>
</dbReference>
<dbReference type="GO" id="GO:0016491">
    <property type="term" value="F:oxidoreductase activity"/>
    <property type="evidence" value="ECO:0007669"/>
    <property type="project" value="InterPro"/>
</dbReference>
<keyword evidence="2" id="KW-0186">Copper</keyword>
<evidence type="ECO:0000313" key="5">
    <source>
        <dbReference type="EMBL" id="PMD17892.1"/>
    </source>
</evidence>
<dbReference type="PANTHER" id="PTHR11474">
    <property type="entry name" value="TYROSINASE FAMILY MEMBER"/>
    <property type="match status" value="1"/>
</dbReference>
<evidence type="ECO:0000313" key="6">
    <source>
        <dbReference type="Proteomes" id="UP000235672"/>
    </source>
</evidence>
<dbReference type="PROSITE" id="PS00498">
    <property type="entry name" value="TYROSINASE_2"/>
    <property type="match status" value="1"/>
</dbReference>
<feature type="transmembrane region" description="Helical" evidence="3">
    <location>
        <begin position="39"/>
        <end position="59"/>
    </location>
</feature>
<dbReference type="Pfam" id="PF00264">
    <property type="entry name" value="Tyrosinase"/>
    <property type="match status" value="1"/>
</dbReference>
<dbReference type="AlphaFoldDB" id="A0A2J6PV40"/>
<dbReference type="EMBL" id="KZ613497">
    <property type="protein sequence ID" value="PMD17892.1"/>
    <property type="molecule type" value="Genomic_DNA"/>
</dbReference>
<proteinExistence type="predicted"/>
<dbReference type="InterPro" id="IPR002227">
    <property type="entry name" value="Tyrosinase_Cu-bd"/>
</dbReference>
<dbReference type="SUPFAM" id="SSF48056">
    <property type="entry name" value="Di-copper centre-containing domain"/>
    <property type="match status" value="1"/>
</dbReference>
<keyword evidence="1" id="KW-0479">Metal-binding</keyword>
<dbReference type="PANTHER" id="PTHR11474:SF126">
    <property type="entry name" value="TYROSINASE-LIKE PROTEIN TYR-1-RELATED"/>
    <property type="match status" value="1"/>
</dbReference>
<dbReference type="STRING" id="1745343.A0A2J6PV40"/>